<comment type="caution">
    <text evidence="10">The sequence shown here is derived from an EMBL/GenBank/DDBJ whole genome shotgun (WGS) entry which is preliminary data.</text>
</comment>
<evidence type="ECO:0000259" key="9">
    <source>
        <dbReference type="Pfam" id="PF14073"/>
    </source>
</evidence>
<keyword evidence="11" id="KW-1185">Reference proteome</keyword>
<dbReference type="Pfam" id="PF06657">
    <property type="entry name" value="Cep57_MT_bd"/>
    <property type="match status" value="1"/>
</dbReference>
<dbReference type="AlphaFoldDB" id="A0A9D3PXA9"/>
<evidence type="ECO:0000313" key="10">
    <source>
        <dbReference type="EMBL" id="KAG7470896.1"/>
    </source>
</evidence>
<sequence>METTSESAVAWGAGETDCRTGHSRGHAMSDTVSLPSFAEYPSDRPFLNADLHPRRFHSRTVRAFPESNSAAILSALKNLQEKIRRLELERSQAEENLQRLSQETSQYKKVLESEREGSNGSHQRNQELSTLLAATESRCNLLEKQLEYMRKMVRNAESERTAVLKQQVSLEKDKSDDHGEVQAKLEKLDMLEQEYMKLTETQNLAESKIRELERKLQEEEHQRKLVQDKAAQLQTGLEANRILLQSVSPSPPKAKKDRKKKSAAKKPLQQYHSYAQPHYRLSLGDVPFVAGTVSKSTSTSHSVRANVQHVLHLMKQHNRQLCNDRVLSGVPLARRSSRPTSSTNGKKSSASRSSSSSSTSSSSSGELSELLLALQDEFGHMSFEHQELVKQIQDSRSDCLRQDLERELESLVKRMEGKGEQIAKVRRHQAQLEKLKKESRSQKGHSSEVKVTTTVTTRGRGARQVKVKPGSRSKDSLRLLKDMQSLQTSLRSDQVHWDY</sequence>
<organism evidence="10 11">
    <name type="scientific">Megalops atlanticus</name>
    <name type="common">Tarpon</name>
    <name type="synonym">Clupea gigantea</name>
    <dbReference type="NCBI Taxonomy" id="7932"/>
    <lineage>
        <taxon>Eukaryota</taxon>
        <taxon>Metazoa</taxon>
        <taxon>Chordata</taxon>
        <taxon>Craniata</taxon>
        <taxon>Vertebrata</taxon>
        <taxon>Euteleostomi</taxon>
        <taxon>Actinopterygii</taxon>
        <taxon>Neopterygii</taxon>
        <taxon>Teleostei</taxon>
        <taxon>Elopiformes</taxon>
        <taxon>Megalopidae</taxon>
        <taxon>Megalops</taxon>
    </lineage>
</organism>
<evidence type="ECO:0000256" key="4">
    <source>
        <dbReference type="ARBA" id="ARBA00022701"/>
    </source>
</evidence>
<feature type="region of interest" description="Disordered" evidence="7">
    <location>
        <begin position="242"/>
        <end position="276"/>
    </location>
</feature>
<dbReference type="Proteomes" id="UP001046870">
    <property type="component" value="Chromosome 9"/>
</dbReference>
<keyword evidence="5" id="KW-0175">Coiled coil</keyword>
<evidence type="ECO:0000313" key="11">
    <source>
        <dbReference type="Proteomes" id="UP001046870"/>
    </source>
</evidence>
<comment type="similarity">
    <text evidence="2">Belongs to the translokin family.</text>
</comment>
<feature type="region of interest" description="Disordered" evidence="7">
    <location>
        <begin position="93"/>
        <end position="126"/>
    </location>
</feature>
<proteinExistence type="inferred from homology"/>
<feature type="compositionally biased region" description="Basic residues" evidence="7">
    <location>
        <begin position="253"/>
        <end position="264"/>
    </location>
</feature>
<evidence type="ECO:0000256" key="1">
    <source>
        <dbReference type="ARBA" id="ARBA00004300"/>
    </source>
</evidence>
<protein>
    <recommendedName>
        <fullName evidence="12">Centrosomal protein 57</fullName>
    </recommendedName>
</protein>
<dbReference type="GO" id="GO:0005874">
    <property type="term" value="C:microtubule"/>
    <property type="evidence" value="ECO:0007669"/>
    <property type="project" value="UniProtKB-KW"/>
</dbReference>
<keyword evidence="3" id="KW-0963">Cytoplasm</keyword>
<evidence type="ECO:0000256" key="6">
    <source>
        <dbReference type="ARBA" id="ARBA00023212"/>
    </source>
</evidence>
<evidence type="ECO:0000256" key="7">
    <source>
        <dbReference type="SAM" id="MobiDB-lite"/>
    </source>
</evidence>
<gene>
    <name evidence="10" type="ORF">MATL_G00118790</name>
</gene>
<feature type="region of interest" description="Disordered" evidence="7">
    <location>
        <begin position="330"/>
        <end position="365"/>
    </location>
</feature>
<feature type="compositionally biased region" description="Basic residues" evidence="7">
    <location>
        <begin position="460"/>
        <end position="471"/>
    </location>
</feature>
<feature type="compositionally biased region" description="Polar residues" evidence="7">
    <location>
        <begin position="98"/>
        <end position="107"/>
    </location>
</feature>
<feature type="region of interest" description="Disordered" evidence="7">
    <location>
        <begin position="433"/>
        <end position="476"/>
    </location>
</feature>
<dbReference type="PANTHER" id="PTHR19336">
    <property type="entry name" value="UNCHARACTERIZED DUF1167"/>
    <property type="match status" value="1"/>
</dbReference>
<feature type="domain" description="Cep57 centrosome microtubule-binding" evidence="8">
    <location>
        <begin position="356"/>
        <end position="428"/>
    </location>
</feature>
<dbReference type="FunFam" id="1.20.58.90:FF:000003">
    <property type="entry name" value="Centrosomal protein of 57 kDa"/>
    <property type="match status" value="1"/>
</dbReference>
<name>A0A9D3PXA9_MEGAT</name>
<evidence type="ECO:0000256" key="5">
    <source>
        <dbReference type="ARBA" id="ARBA00023054"/>
    </source>
</evidence>
<dbReference type="Pfam" id="PF14073">
    <property type="entry name" value="Cep57_CLD"/>
    <property type="match status" value="1"/>
</dbReference>
<dbReference type="OrthoDB" id="76453at2759"/>
<evidence type="ECO:0000259" key="8">
    <source>
        <dbReference type="Pfam" id="PF06657"/>
    </source>
</evidence>
<keyword evidence="4" id="KW-0493">Microtubule</keyword>
<evidence type="ECO:0000256" key="2">
    <source>
        <dbReference type="ARBA" id="ARBA00008179"/>
    </source>
</evidence>
<feature type="compositionally biased region" description="Basic and acidic residues" evidence="7">
    <location>
        <begin position="433"/>
        <end position="448"/>
    </location>
</feature>
<evidence type="ECO:0000256" key="3">
    <source>
        <dbReference type="ARBA" id="ARBA00022490"/>
    </source>
</evidence>
<dbReference type="InterPro" id="IPR051756">
    <property type="entry name" value="Centrosomal_MT-associated"/>
</dbReference>
<dbReference type="PANTHER" id="PTHR19336:SF11">
    <property type="entry name" value="CENTROSOMAL PROTEIN OF 57 KDA"/>
    <property type="match status" value="1"/>
</dbReference>
<feature type="region of interest" description="Disordered" evidence="7">
    <location>
        <begin position="1"/>
        <end position="27"/>
    </location>
</feature>
<dbReference type="GO" id="GO:0008017">
    <property type="term" value="F:microtubule binding"/>
    <property type="evidence" value="ECO:0007669"/>
    <property type="project" value="InterPro"/>
</dbReference>
<reference evidence="10" key="1">
    <citation type="submission" date="2021-01" db="EMBL/GenBank/DDBJ databases">
        <authorList>
            <person name="Zahm M."/>
            <person name="Roques C."/>
            <person name="Cabau C."/>
            <person name="Klopp C."/>
            <person name="Donnadieu C."/>
            <person name="Jouanno E."/>
            <person name="Lampietro C."/>
            <person name="Louis A."/>
            <person name="Herpin A."/>
            <person name="Echchiki A."/>
            <person name="Berthelot C."/>
            <person name="Parey E."/>
            <person name="Roest-Crollius H."/>
            <person name="Braasch I."/>
            <person name="Postlethwait J."/>
            <person name="Bobe J."/>
            <person name="Montfort J."/>
            <person name="Bouchez O."/>
            <person name="Begum T."/>
            <person name="Mejri S."/>
            <person name="Adams A."/>
            <person name="Chen W.-J."/>
            <person name="Guiguen Y."/>
        </authorList>
    </citation>
    <scope>NUCLEOTIDE SEQUENCE</scope>
    <source>
        <strain evidence="10">YG-15Mar2019-1</strain>
        <tissue evidence="10">Brain</tissue>
    </source>
</reference>
<dbReference type="GO" id="GO:0005813">
    <property type="term" value="C:centrosome"/>
    <property type="evidence" value="ECO:0007669"/>
    <property type="project" value="UniProtKB-SubCell"/>
</dbReference>
<feature type="compositionally biased region" description="Low complexity" evidence="7">
    <location>
        <begin position="341"/>
        <end position="365"/>
    </location>
</feature>
<dbReference type="Gene3D" id="1.20.58.90">
    <property type="match status" value="1"/>
</dbReference>
<feature type="domain" description="Cep57 centrosome localisation" evidence="9">
    <location>
        <begin position="71"/>
        <end position="244"/>
    </location>
</feature>
<dbReference type="InterPro" id="IPR024957">
    <property type="entry name" value="Cep57_MT-bd_dom"/>
</dbReference>
<accession>A0A9D3PXA9</accession>
<evidence type="ECO:0008006" key="12">
    <source>
        <dbReference type="Google" id="ProtNLM"/>
    </source>
</evidence>
<dbReference type="InterPro" id="IPR025913">
    <property type="entry name" value="Cep57_CLD"/>
</dbReference>
<dbReference type="EMBL" id="JAFDVH010000009">
    <property type="protein sequence ID" value="KAG7470896.1"/>
    <property type="molecule type" value="Genomic_DNA"/>
</dbReference>
<dbReference type="GO" id="GO:0042802">
    <property type="term" value="F:identical protein binding"/>
    <property type="evidence" value="ECO:0007669"/>
    <property type="project" value="InterPro"/>
</dbReference>
<keyword evidence="6" id="KW-0206">Cytoskeleton</keyword>
<comment type="subcellular location">
    <subcellularLocation>
        <location evidence="1">Cytoplasm</location>
        <location evidence="1">Cytoskeleton</location>
        <location evidence="1">Microtubule organizing center</location>
        <location evidence="1">Centrosome</location>
    </subcellularLocation>
</comment>
<dbReference type="GO" id="GO:0043015">
    <property type="term" value="F:gamma-tubulin binding"/>
    <property type="evidence" value="ECO:0007669"/>
    <property type="project" value="InterPro"/>
</dbReference>